<reference evidence="8" key="2">
    <citation type="submission" date="2023-05" db="EMBL/GenBank/DDBJ databases">
        <authorList>
            <consortium name="Lawrence Berkeley National Laboratory"/>
            <person name="Steindorff A."/>
            <person name="Hensen N."/>
            <person name="Bonometti L."/>
            <person name="Westerberg I."/>
            <person name="Brannstrom I.O."/>
            <person name="Guillou S."/>
            <person name="Cros-Aarteil S."/>
            <person name="Calhoun S."/>
            <person name="Haridas S."/>
            <person name="Kuo A."/>
            <person name="Mondo S."/>
            <person name="Pangilinan J."/>
            <person name="Riley R."/>
            <person name="Labutti K."/>
            <person name="Andreopoulos B."/>
            <person name="Lipzen A."/>
            <person name="Chen C."/>
            <person name="Yanf M."/>
            <person name="Daum C."/>
            <person name="Ng V."/>
            <person name="Clum A."/>
            <person name="Ohm R."/>
            <person name="Martin F."/>
            <person name="Silar P."/>
            <person name="Natvig D."/>
            <person name="Lalanne C."/>
            <person name="Gautier V."/>
            <person name="Ament-Velasquez S.L."/>
            <person name="Kruys A."/>
            <person name="Hutchinson M.I."/>
            <person name="Powell A.J."/>
            <person name="Barry K."/>
            <person name="Miller A.N."/>
            <person name="Grigoriev I.V."/>
            <person name="Debuchy R."/>
            <person name="Gladieux P."/>
            <person name="Thoren M.H."/>
            <person name="Johannesson H."/>
        </authorList>
    </citation>
    <scope>NUCLEOTIDE SEQUENCE</scope>
    <source>
        <strain evidence="8">CBS 359.72</strain>
    </source>
</reference>
<evidence type="ECO:0000256" key="5">
    <source>
        <dbReference type="ARBA" id="ARBA00023242"/>
    </source>
</evidence>
<comment type="subcellular location">
    <subcellularLocation>
        <location evidence="6">Endomembrane system</location>
        <topology evidence="6">Single-pass membrane protein</topology>
    </subcellularLocation>
    <subcellularLocation>
        <location evidence="1">Nucleus membrane</location>
    </subcellularLocation>
</comment>
<dbReference type="PANTHER" id="PTHR12265:SF30">
    <property type="entry name" value="TRANSMEMBRANE PROTEIN 53"/>
    <property type="match status" value="1"/>
</dbReference>
<evidence type="ECO:0000256" key="4">
    <source>
        <dbReference type="ARBA" id="ARBA00023136"/>
    </source>
</evidence>
<protein>
    <submittedName>
        <fullName evidence="8">Uncharacterized protein</fullName>
    </submittedName>
</protein>
<evidence type="ECO:0000313" key="8">
    <source>
        <dbReference type="EMBL" id="KAK4249323.1"/>
    </source>
</evidence>
<keyword evidence="3" id="KW-1133">Transmembrane helix</keyword>
<feature type="compositionally biased region" description="Basic and acidic residues" evidence="7">
    <location>
        <begin position="318"/>
        <end position="330"/>
    </location>
</feature>
<evidence type="ECO:0000256" key="3">
    <source>
        <dbReference type="ARBA" id="ARBA00022989"/>
    </source>
</evidence>
<dbReference type="Proteomes" id="UP001303647">
    <property type="component" value="Unassembled WGS sequence"/>
</dbReference>
<feature type="compositionally biased region" description="Low complexity" evidence="7">
    <location>
        <begin position="216"/>
        <end position="234"/>
    </location>
</feature>
<organism evidence="8 9">
    <name type="scientific">Corynascus novoguineensis</name>
    <dbReference type="NCBI Taxonomy" id="1126955"/>
    <lineage>
        <taxon>Eukaryota</taxon>
        <taxon>Fungi</taxon>
        <taxon>Dikarya</taxon>
        <taxon>Ascomycota</taxon>
        <taxon>Pezizomycotina</taxon>
        <taxon>Sordariomycetes</taxon>
        <taxon>Sordariomycetidae</taxon>
        <taxon>Sordariales</taxon>
        <taxon>Chaetomiaceae</taxon>
        <taxon>Corynascus</taxon>
    </lineage>
</organism>
<comment type="caution">
    <text evidence="8">The sequence shown here is derived from an EMBL/GenBank/DDBJ whole genome shotgun (WGS) entry which is preliminary data.</text>
</comment>
<name>A0AAN7CYL9_9PEZI</name>
<dbReference type="Pfam" id="PF05705">
    <property type="entry name" value="DUF829"/>
    <property type="match status" value="1"/>
</dbReference>
<dbReference type="GO" id="GO:0031965">
    <property type="term" value="C:nuclear membrane"/>
    <property type="evidence" value="ECO:0007669"/>
    <property type="project" value="UniProtKB-SubCell"/>
</dbReference>
<dbReference type="InterPro" id="IPR008547">
    <property type="entry name" value="DUF829_TMEM53"/>
</dbReference>
<proteinExistence type="predicted"/>
<evidence type="ECO:0000256" key="7">
    <source>
        <dbReference type="SAM" id="MobiDB-lite"/>
    </source>
</evidence>
<gene>
    <name evidence="8" type="ORF">C7999DRAFT_12841</name>
</gene>
<dbReference type="AlphaFoldDB" id="A0AAN7CYL9"/>
<evidence type="ECO:0000256" key="2">
    <source>
        <dbReference type="ARBA" id="ARBA00022692"/>
    </source>
</evidence>
<sequence length="402" mass="42767">MGKETSAFSLPGFICLAPSIYVQDARMNGGAYHADSHASTFSSSSFGLPQGPAAKMSSRSRDMAPPDLIIITSWTGAASKHVAKYTTAYNTLYPGVPILVITTAVSDMVLHSTKHKLKALAPAVTYLLSEEPVYSQHTSTSSTSTFTQPYHYYPNDFNHYPYQQQPPPSLVLPQSIAGNTITTRPRFSSLLLHAFSEGGAHKAVLLARAFLSTTTTTTTTTSSSSSSPSSTPSPACKKLPVEALILDSTPGTTASLTRLANGVARALPPRTPGVVAKGLAAGVVGVSSADEVVWWRDVHQHGVESAQRAGLAGGGNPGEKESGGDGEKTDVGGVGSLMVRFKRTEHCAHAKGVINGTVYWSAVRRTWEMRVDGGMGLRMGLGRRLSLDSLCLPEDDDEEEWW</sequence>
<reference evidence="8" key="1">
    <citation type="journal article" date="2023" name="Mol. Phylogenet. Evol.">
        <title>Genome-scale phylogeny and comparative genomics of the fungal order Sordariales.</title>
        <authorList>
            <person name="Hensen N."/>
            <person name="Bonometti L."/>
            <person name="Westerberg I."/>
            <person name="Brannstrom I.O."/>
            <person name="Guillou S."/>
            <person name="Cros-Aarteil S."/>
            <person name="Calhoun S."/>
            <person name="Haridas S."/>
            <person name="Kuo A."/>
            <person name="Mondo S."/>
            <person name="Pangilinan J."/>
            <person name="Riley R."/>
            <person name="LaButti K."/>
            <person name="Andreopoulos B."/>
            <person name="Lipzen A."/>
            <person name="Chen C."/>
            <person name="Yan M."/>
            <person name="Daum C."/>
            <person name="Ng V."/>
            <person name="Clum A."/>
            <person name="Steindorff A."/>
            <person name="Ohm R.A."/>
            <person name="Martin F."/>
            <person name="Silar P."/>
            <person name="Natvig D.O."/>
            <person name="Lalanne C."/>
            <person name="Gautier V."/>
            <person name="Ament-Velasquez S.L."/>
            <person name="Kruys A."/>
            <person name="Hutchinson M.I."/>
            <person name="Powell A.J."/>
            <person name="Barry K."/>
            <person name="Miller A.N."/>
            <person name="Grigoriev I.V."/>
            <person name="Debuchy R."/>
            <person name="Gladieux P."/>
            <person name="Hiltunen Thoren M."/>
            <person name="Johannesson H."/>
        </authorList>
    </citation>
    <scope>NUCLEOTIDE SEQUENCE</scope>
    <source>
        <strain evidence="8">CBS 359.72</strain>
    </source>
</reference>
<evidence type="ECO:0000313" key="9">
    <source>
        <dbReference type="Proteomes" id="UP001303647"/>
    </source>
</evidence>
<dbReference type="PANTHER" id="PTHR12265">
    <property type="entry name" value="TRANSMEMBRANE PROTEIN 53"/>
    <property type="match status" value="1"/>
</dbReference>
<keyword evidence="2" id="KW-0812">Transmembrane</keyword>
<feature type="region of interest" description="Disordered" evidence="7">
    <location>
        <begin position="305"/>
        <end position="331"/>
    </location>
</feature>
<keyword evidence="5" id="KW-0539">Nucleus</keyword>
<keyword evidence="4" id="KW-0472">Membrane</keyword>
<accession>A0AAN7CYL9</accession>
<evidence type="ECO:0000256" key="6">
    <source>
        <dbReference type="ARBA" id="ARBA00037847"/>
    </source>
</evidence>
<dbReference type="EMBL" id="MU857625">
    <property type="protein sequence ID" value="KAK4249323.1"/>
    <property type="molecule type" value="Genomic_DNA"/>
</dbReference>
<evidence type="ECO:0000256" key="1">
    <source>
        <dbReference type="ARBA" id="ARBA00004126"/>
    </source>
</evidence>
<keyword evidence="9" id="KW-1185">Reference proteome</keyword>
<feature type="region of interest" description="Disordered" evidence="7">
    <location>
        <begin position="216"/>
        <end position="235"/>
    </location>
</feature>